<name>A0A183NU17_9TREM</name>
<organism evidence="9 10">
    <name type="scientific">Schistosoma mattheei</name>
    <dbReference type="NCBI Taxonomy" id="31246"/>
    <lineage>
        <taxon>Eukaryota</taxon>
        <taxon>Metazoa</taxon>
        <taxon>Spiralia</taxon>
        <taxon>Lophotrochozoa</taxon>
        <taxon>Platyhelminthes</taxon>
        <taxon>Trematoda</taxon>
        <taxon>Digenea</taxon>
        <taxon>Strigeidida</taxon>
        <taxon>Schistosomatoidea</taxon>
        <taxon>Schistosomatidae</taxon>
        <taxon>Schistosoma</taxon>
    </lineage>
</organism>
<dbReference type="GO" id="GO:0005975">
    <property type="term" value="P:carbohydrate metabolic process"/>
    <property type="evidence" value="ECO:0007669"/>
    <property type="project" value="InterPro"/>
</dbReference>
<dbReference type="InterPro" id="IPR006879">
    <property type="entry name" value="YdjC-like"/>
</dbReference>
<evidence type="ECO:0000313" key="9">
    <source>
        <dbReference type="EMBL" id="VDP29418.1"/>
    </source>
</evidence>
<evidence type="ECO:0000256" key="3">
    <source>
        <dbReference type="ARBA" id="ARBA00008843"/>
    </source>
</evidence>
<keyword evidence="8" id="KW-0119">Carbohydrate metabolism</keyword>
<keyword evidence="7" id="KW-0460">Magnesium</keyword>
<dbReference type="Gene3D" id="3.20.20.370">
    <property type="entry name" value="Glycoside hydrolase/deacetylase"/>
    <property type="match status" value="1"/>
</dbReference>
<keyword evidence="5" id="KW-0479">Metal-binding</keyword>
<dbReference type="GO" id="GO:0016787">
    <property type="term" value="F:hydrolase activity"/>
    <property type="evidence" value="ECO:0007669"/>
    <property type="project" value="UniProtKB-KW"/>
</dbReference>
<dbReference type="AlphaFoldDB" id="A0A183NU17"/>
<dbReference type="PANTHER" id="PTHR31609:SF1">
    <property type="entry name" value="CARBOHYDRATE DEACETYLASE"/>
    <property type="match status" value="1"/>
</dbReference>
<evidence type="ECO:0000256" key="1">
    <source>
        <dbReference type="ARBA" id="ARBA00001946"/>
    </source>
</evidence>
<evidence type="ECO:0000256" key="6">
    <source>
        <dbReference type="ARBA" id="ARBA00022801"/>
    </source>
</evidence>
<gene>
    <name evidence="9" type="ORF">SMTD_LOCUS5603</name>
</gene>
<dbReference type="SUPFAM" id="SSF88713">
    <property type="entry name" value="Glycoside hydrolase/deacetylase"/>
    <property type="match status" value="1"/>
</dbReference>
<reference evidence="9 10" key="1">
    <citation type="submission" date="2018-11" db="EMBL/GenBank/DDBJ databases">
        <authorList>
            <consortium name="Pathogen Informatics"/>
        </authorList>
    </citation>
    <scope>NUCLEOTIDE SEQUENCE [LARGE SCALE GENOMIC DNA]</scope>
    <source>
        <strain>Denwood</strain>
        <strain evidence="10">Zambia</strain>
    </source>
</reference>
<evidence type="ECO:0000256" key="8">
    <source>
        <dbReference type="ARBA" id="ARBA00023277"/>
    </source>
</evidence>
<dbReference type="EMBL" id="UZAL01027121">
    <property type="protein sequence ID" value="VDP29418.1"/>
    <property type="molecule type" value="Genomic_DNA"/>
</dbReference>
<dbReference type="STRING" id="31246.A0A183NU17"/>
<dbReference type="Proteomes" id="UP000269396">
    <property type="component" value="Unassembled WGS sequence"/>
</dbReference>
<evidence type="ECO:0000256" key="2">
    <source>
        <dbReference type="ARBA" id="ARBA00003451"/>
    </source>
</evidence>
<dbReference type="Pfam" id="PF04794">
    <property type="entry name" value="YdjC"/>
    <property type="match status" value="1"/>
</dbReference>
<evidence type="ECO:0000256" key="7">
    <source>
        <dbReference type="ARBA" id="ARBA00022842"/>
    </source>
</evidence>
<comment type="cofactor">
    <cofactor evidence="1">
        <name>Mg(2+)</name>
        <dbReference type="ChEBI" id="CHEBI:18420"/>
    </cofactor>
</comment>
<comment type="similarity">
    <text evidence="3">Belongs to the YdjC deacetylase family.</text>
</comment>
<dbReference type="GO" id="GO:0019213">
    <property type="term" value="F:deacetylase activity"/>
    <property type="evidence" value="ECO:0007669"/>
    <property type="project" value="TreeGrafter"/>
</dbReference>
<proteinExistence type="inferred from homology"/>
<sequence>MASGSHGFRSTEIIVNADDGFYSDIRDRGIVSCLSTVDRGVSDVSVLMNGAVAKSLHFNLTEGKPLSKPKFVRSLLNDHGYFLGKHGFRRKLVFSGIHMNEVAVELESQINAFRDVFGTIPSHFDGHQHVHVLPAEINFYREVSDQAMKAKEIFSSYSLKYTQKFIGMALMGKNQTMESLDQSLSSFENCKNVEFMVHPGYRTIKHTNESNNLEGCGDPDGPDLFSQSSDREHEMFFLTSDEFKDYLVVHNYELLKFSDLS</sequence>
<protein>
    <recommendedName>
        <fullName evidence="4">Carbohydrate deacetylase</fullName>
    </recommendedName>
</protein>
<keyword evidence="6" id="KW-0378">Hydrolase</keyword>
<evidence type="ECO:0000256" key="4">
    <source>
        <dbReference type="ARBA" id="ARBA00018477"/>
    </source>
</evidence>
<accession>A0A183NU17</accession>
<comment type="function">
    <text evidence="2">Probably catalyzes the deacetylation of acetylated carbohydrates an important step in the degradation of oligosaccharides.</text>
</comment>
<keyword evidence="10" id="KW-1185">Reference proteome</keyword>
<dbReference type="PANTHER" id="PTHR31609">
    <property type="entry name" value="YDJC DEACETYLASE FAMILY MEMBER"/>
    <property type="match status" value="1"/>
</dbReference>
<evidence type="ECO:0000256" key="5">
    <source>
        <dbReference type="ARBA" id="ARBA00022723"/>
    </source>
</evidence>
<dbReference type="InterPro" id="IPR011330">
    <property type="entry name" value="Glyco_hydro/deAcase_b/a-brl"/>
</dbReference>
<dbReference type="GO" id="GO:0046872">
    <property type="term" value="F:metal ion binding"/>
    <property type="evidence" value="ECO:0007669"/>
    <property type="project" value="UniProtKB-KW"/>
</dbReference>
<evidence type="ECO:0000313" key="10">
    <source>
        <dbReference type="Proteomes" id="UP000269396"/>
    </source>
</evidence>